<reference evidence="1" key="1">
    <citation type="submission" date="2020-09" db="EMBL/GenBank/DDBJ databases">
        <title>A novel bacterium of genus Paenibacillus, isolated from South China Sea.</title>
        <authorList>
            <person name="Huang H."/>
            <person name="Mo K."/>
            <person name="Hu Y."/>
        </authorList>
    </citation>
    <scope>NUCLEOTIDE SEQUENCE</scope>
    <source>
        <strain evidence="1">IB182493</strain>
    </source>
</reference>
<name>A0A927H5H1_9BACL</name>
<evidence type="ECO:0000313" key="1">
    <source>
        <dbReference type="EMBL" id="MBD2868412.1"/>
    </source>
</evidence>
<dbReference type="RefSeq" id="WP_190859690.1">
    <property type="nucleotide sequence ID" value="NZ_JACXIY010000009.1"/>
</dbReference>
<dbReference type="EMBL" id="JACXIY010000009">
    <property type="protein sequence ID" value="MBD2868412.1"/>
    <property type="molecule type" value="Genomic_DNA"/>
</dbReference>
<gene>
    <name evidence="1" type="ORF">IDH41_07480</name>
</gene>
<protein>
    <submittedName>
        <fullName evidence="1">Uncharacterized protein</fullName>
    </submittedName>
</protein>
<comment type="caution">
    <text evidence="1">The sequence shown here is derived from an EMBL/GenBank/DDBJ whole genome shotgun (WGS) entry which is preliminary data.</text>
</comment>
<dbReference type="Pfam" id="PF20074">
    <property type="entry name" value="DUF6470"/>
    <property type="match status" value="1"/>
</dbReference>
<dbReference type="InterPro" id="IPR045527">
    <property type="entry name" value="DUF6470"/>
</dbReference>
<sequence>MQIPQIQIRMQHAKLSIDADLGKQHLEQPQAAIDMKQIRPEQHFTTKQGHLEINQDRAWDALALGGNLETMSKIYSMASDMALQGLARIVEQGNRMADIHLGGNPIADSALEWQRTFPEFDFRGYASSGNVDLSYTPAEVAIDTTPGRVELNVQVNQPVHQYERGKLDIYMSQYPKVEIIPPQIDQFI</sequence>
<accession>A0A927H5H1</accession>
<organism evidence="1 2">
    <name type="scientific">Paenibacillus arenilitoris</name>
    <dbReference type="NCBI Taxonomy" id="2772299"/>
    <lineage>
        <taxon>Bacteria</taxon>
        <taxon>Bacillati</taxon>
        <taxon>Bacillota</taxon>
        <taxon>Bacilli</taxon>
        <taxon>Bacillales</taxon>
        <taxon>Paenibacillaceae</taxon>
        <taxon>Paenibacillus</taxon>
    </lineage>
</organism>
<keyword evidence="2" id="KW-1185">Reference proteome</keyword>
<dbReference type="AlphaFoldDB" id="A0A927H5H1"/>
<dbReference type="Proteomes" id="UP000632125">
    <property type="component" value="Unassembled WGS sequence"/>
</dbReference>
<evidence type="ECO:0000313" key="2">
    <source>
        <dbReference type="Proteomes" id="UP000632125"/>
    </source>
</evidence>
<proteinExistence type="predicted"/>